<evidence type="ECO:0000256" key="3">
    <source>
        <dbReference type="PIRSR" id="PIRSR617939-1"/>
    </source>
</evidence>
<evidence type="ECO:0000256" key="2">
    <source>
        <dbReference type="ARBA" id="ARBA00023239"/>
    </source>
</evidence>
<proteinExistence type="predicted"/>
<evidence type="ECO:0000256" key="5">
    <source>
        <dbReference type="SAM" id="MobiDB-lite"/>
    </source>
</evidence>
<evidence type="ECO:0000256" key="4">
    <source>
        <dbReference type="PIRSR" id="PIRSR617939-2"/>
    </source>
</evidence>
<organism evidence="6 7">
    <name type="scientific">Aspergillus fumigatiaffinis</name>
    <dbReference type="NCBI Taxonomy" id="340414"/>
    <lineage>
        <taxon>Eukaryota</taxon>
        <taxon>Fungi</taxon>
        <taxon>Dikarya</taxon>
        <taxon>Ascomycota</taxon>
        <taxon>Pezizomycotina</taxon>
        <taxon>Eurotiomycetes</taxon>
        <taxon>Eurotiomycetidae</taxon>
        <taxon>Eurotiales</taxon>
        <taxon>Aspergillaceae</taxon>
        <taxon>Aspergillus</taxon>
        <taxon>Aspergillus subgen. Fumigati</taxon>
    </lineage>
</organism>
<evidence type="ECO:0000313" key="7">
    <source>
        <dbReference type="Proteomes" id="UP000653565"/>
    </source>
</evidence>
<feature type="region of interest" description="Disordered" evidence="5">
    <location>
        <begin position="227"/>
        <end position="272"/>
    </location>
</feature>
<name>A0A8H4GP41_9EURO</name>
<dbReference type="PANTHER" id="PTHR12935">
    <property type="entry name" value="GAMMA-GLUTAMYLCYCLOTRANSFERASE"/>
    <property type="match status" value="1"/>
</dbReference>
<dbReference type="GO" id="GO:0003839">
    <property type="term" value="F:gamma-glutamylcyclotransferase activity"/>
    <property type="evidence" value="ECO:0007669"/>
    <property type="project" value="UniProtKB-EC"/>
</dbReference>
<accession>A0A8H4GP41</accession>
<evidence type="ECO:0000256" key="1">
    <source>
        <dbReference type="ARBA" id="ARBA00012346"/>
    </source>
</evidence>
<feature type="active site" description="Proton acceptor" evidence="3">
    <location>
        <position position="207"/>
    </location>
</feature>
<gene>
    <name evidence="6" type="ORF">CNMCM6805_004057</name>
</gene>
<keyword evidence="2" id="KW-0456">Lyase</keyword>
<dbReference type="AlphaFoldDB" id="A0A8H4GP41"/>
<dbReference type="InterPro" id="IPR017939">
    <property type="entry name" value="G-Glutamylcylcotransferase"/>
</dbReference>
<comment type="caution">
    <text evidence="6">The sequence shown here is derived from an EMBL/GenBank/DDBJ whole genome shotgun (WGS) entry which is preliminary data.</text>
</comment>
<dbReference type="EMBL" id="JAAAPX010000021">
    <property type="protein sequence ID" value="KAF4241399.1"/>
    <property type="molecule type" value="Genomic_DNA"/>
</dbReference>
<feature type="binding site" evidence="4">
    <location>
        <position position="284"/>
    </location>
    <ligand>
        <name>substrate</name>
    </ligand>
</feature>
<dbReference type="EC" id="4.3.2.9" evidence="1"/>
<dbReference type="Gene3D" id="3.10.490.10">
    <property type="entry name" value="Gamma-glutamyl cyclotransferase-like"/>
    <property type="match status" value="1"/>
</dbReference>
<keyword evidence="7" id="KW-1185">Reference proteome</keyword>
<dbReference type="OrthoDB" id="2017317at2759"/>
<protein>
    <recommendedName>
        <fullName evidence="1">gamma-glutamylcyclotransferase</fullName>
        <ecNumber evidence="1">4.3.2.9</ecNumber>
    </recommendedName>
</protein>
<feature type="compositionally biased region" description="Basic and acidic residues" evidence="5">
    <location>
        <begin position="40"/>
        <end position="52"/>
    </location>
</feature>
<feature type="region of interest" description="Disordered" evidence="5">
    <location>
        <begin position="40"/>
        <end position="69"/>
    </location>
</feature>
<feature type="region of interest" description="Disordered" evidence="5">
    <location>
        <begin position="1"/>
        <end position="21"/>
    </location>
</feature>
<dbReference type="PANTHER" id="PTHR12935:SF0">
    <property type="entry name" value="GAMMA-GLUTAMYLCYCLOTRANSFERASE"/>
    <property type="match status" value="1"/>
</dbReference>
<reference evidence="6" key="2">
    <citation type="submission" date="2020-04" db="EMBL/GenBank/DDBJ databases">
        <authorList>
            <person name="Santos R.A.C."/>
            <person name="Steenwyk J.L."/>
            <person name="Rivero-Menendez O."/>
            <person name="Mead M.E."/>
            <person name="Silva L.P."/>
            <person name="Bastos R.W."/>
            <person name="Alastruey-Izquierdo A."/>
            <person name="Goldman G.H."/>
            <person name="Rokas A."/>
        </authorList>
    </citation>
    <scope>NUCLEOTIDE SEQUENCE</scope>
    <source>
        <strain evidence="6">CNM-CM6805</strain>
    </source>
</reference>
<dbReference type="Proteomes" id="UP000653565">
    <property type="component" value="Unassembled WGS sequence"/>
</dbReference>
<evidence type="ECO:0000313" key="6">
    <source>
        <dbReference type="EMBL" id="KAF4241399.1"/>
    </source>
</evidence>
<feature type="binding site" evidence="4">
    <location>
        <begin position="96"/>
        <end position="101"/>
    </location>
    <ligand>
        <name>substrate</name>
    </ligand>
</feature>
<sequence>MTIQLPTSDGEADPGATSPSKFNALQTFRRLWELVSPARPEDISSRETDCHPPKTTVRRRRQSIADQSLDRDEHLAEKVTSHQIEDTVPPEKTVLYLAYGSNLCAKTFLGKRGIRPLSQINVVVPSLQLTFDMPGVPYMEPCFAATRRRAHPSKEAETGEVGNVESPADAGTFEQSTLLSADSTSMPLVGVVYEVTITDYAKIIATEGGGGGYKDIVVDCYPFPKSHTPTDPIPEHPETKPFKAHTLLSPNEDPDPSHLTTKDHKLPPPYRRPKSCYAQPSARYLDLINTGASEHNLPLPYRRYLSQFQPYRITSVRQTIGKAIFVASWVPPLIIIMSLSKLLAGPDGRSPPWLVRASNLLFYVMWCTYDYFFAPIFGDGERTMEDTHS</sequence>
<reference evidence="6" key="1">
    <citation type="journal article" date="2020" name="bioRxiv">
        <title>Genomic and phenotypic heterogeneity of clinical isolates of the human pathogens Aspergillus fumigatus, Aspergillus lentulus and Aspergillus fumigatiaffinis.</title>
        <authorList>
            <person name="dos Santos R.A.C."/>
            <person name="Steenwyk J.L."/>
            <person name="Rivero-Menendez O."/>
            <person name="Mead M.E."/>
            <person name="Silva L.P."/>
            <person name="Bastos R.W."/>
            <person name="Alastruey-Izquierdo A."/>
            <person name="Goldman G.H."/>
            <person name="Rokas A."/>
        </authorList>
    </citation>
    <scope>NUCLEOTIDE SEQUENCE</scope>
    <source>
        <strain evidence="6">CNM-CM6805</strain>
    </source>
</reference>